<proteinExistence type="predicted"/>
<dbReference type="Proteomes" id="UP001163603">
    <property type="component" value="Chromosome 6"/>
</dbReference>
<organism evidence="1 2">
    <name type="scientific">Pistacia integerrima</name>
    <dbReference type="NCBI Taxonomy" id="434235"/>
    <lineage>
        <taxon>Eukaryota</taxon>
        <taxon>Viridiplantae</taxon>
        <taxon>Streptophyta</taxon>
        <taxon>Embryophyta</taxon>
        <taxon>Tracheophyta</taxon>
        <taxon>Spermatophyta</taxon>
        <taxon>Magnoliopsida</taxon>
        <taxon>eudicotyledons</taxon>
        <taxon>Gunneridae</taxon>
        <taxon>Pentapetalae</taxon>
        <taxon>rosids</taxon>
        <taxon>malvids</taxon>
        <taxon>Sapindales</taxon>
        <taxon>Anacardiaceae</taxon>
        <taxon>Pistacia</taxon>
    </lineage>
</organism>
<keyword evidence="2" id="KW-1185">Reference proteome</keyword>
<gene>
    <name evidence="1" type="ORF">Pint_22401</name>
</gene>
<evidence type="ECO:0000313" key="2">
    <source>
        <dbReference type="Proteomes" id="UP001163603"/>
    </source>
</evidence>
<comment type="caution">
    <text evidence="1">The sequence shown here is derived from an EMBL/GenBank/DDBJ whole genome shotgun (WGS) entry which is preliminary data.</text>
</comment>
<reference evidence="2" key="1">
    <citation type="journal article" date="2023" name="G3 (Bethesda)">
        <title>Genome assembly and association tests identify interacting loci associated with vigor, precocity, and sex in interspecific pistachio rootstocks.</title>
        <authorList>
            <person name="Palmer W."/>
            <person name="Jacygrad E."/>
            <person name="Sagayaradj S."/>
            <person name="Cavanaugh K."/>
            <person name="Han R."/>
            <person name="Bertier L."/>
            <person name="Beede B."/>
            <person name="Kafkas S."/>
            <person name="Golino D."/>
            <person name="Preece J."/>
            <person name="Michelmore R."/>
        </authorList>
    </citation>
    <scope>NUCLEOTIDE SEQUENCE [LARGE SCALE GENOMIC DNA]</scope>
</reference>
<evidence type="ECO:0000313" key="1">
    <source>
        <dbReference type="EMBL" id="KAJ0038404.1"/>
    </source>
</evidence>
<accession>A0ACC0YJG6</accession>
<sequence>MRNAGLIKGGSLENALIYRLVKATAAWLNTLLQFPDEPCCRHKVLDLVGELSLFAQDGSQGLPMAHIVAFKASVFGFINCGQY</sequence>
<dbReference type="EMBL" id="CM047741">
    <property type="protein sequence ID" value="KAJ0038404.1"/>
    <property type="molecule type" value="Genomic_DNA"/>
</dbReference>
<name>A0ACC0YJG6_9ROSI</name>
<protein>
    <submittedName>
        <fullName evidence="1">Uncharacterized protein</fullName>
    </submittedName>
</protein>